<evidence type="ECO:0000313" key="3">
    <source>
        <dbReference type="Proteomes" id="UP000597444"/>
    </source>
</evidence>
<evidence type="ECO:0000313" key="2">
    <source>
        <dbReference type="EMBL" id="GHO92080.1"/>
    </source>
</evidence>
<dbReference type="InterPro" id="IPR005531">
    <property type="entry name" value="Asp23"/>
</dbReference>
<gene>
    <name evidence="2" type="ORF">KSF_021280</name>
</gene>
<dbReference type="AlphaFoldDB" id="A0A8J3N1A2"/>
<keyword evidence="3" id="KW-1185">Reference proteome</keyword>
<accession>A0A8J3N1A2</accession>
<protein>
    <submittedName>
        <fullName evidence="2">Alkaline-shock protein</fullName>
    </submittedName>
</protein>
<dbReference type="Proteomes" id="UP000597444">
    <property type="component" value="Unassembled WGS sequence"/>
</dbReference>
<sequence length="112" mass="12079">MAVEQQAPGVVRVVRQVLSTIVIHTAVRIPGVARMAQVNDQWSRFLGREMPGQGVALTVKDNTVSADLYIVVDSGVDIVEVGTAVQEEVASAIEMMVGMQVQEVNVYIQDVA</sequence>
<dbReference type="Pfam" id="PF03780">
    <property type="entry name" value="Asp23"/>
    <property type="match status" value="1"/>
</dbReference>
<evidence type="ECO:0000256" key="1">
    <source>
        <dbReference type="ARBA" id="ARBA00005721"/>
    </source>
</evidence>
<dbReference type="PANTHER" id="PTHR34297">
    <property type="entry name" value="HYPOTHETICAL CYTOSOLIC PROTEIN-RELATED"/>
    <property type="match status" value="1"/>
</dbReference>
<proteinExistence type="inferred from homology"/>
<dbReference type="EMBL" id="BNJK01000001">
    <property type="protein sequence ID" value="GHO92080.1"/>
    <property type="molecule type" value="Genomic_DNA"/>
</dbReference>
<comment type="similarity">
    <text evidence="1">Belongs to the asp23 family.</text>
</comment>
<organism evidence="2 3">
    <name type="scientific">Reticulibacter mediterranei</name>
    <dbReference type="NCBI Taxonomy" id="2778369"/>
    <lineage>
        <taxon>Bacteria</taxon>
        <taxon>Bacillati</taxon>
        <taxon>Chloroflexota</taxon>
        <taxon>Ktedonobacteria</taxon>
        <taxon>Ktedonobacterales</taxon>
        <taxon>Reticulibacteraceae</taxon>
        <taxon>Reticulibacter</taxon>
    </lineage>
</organism>
<comment type="caution">
    <text evidence="2">The sequence shown here is derived from an EMBL/GenBank/DDBJ whole genome shotgun (WGS) entry which is preliminary data.</text>
</comment>
<dbReference type="RefSeq" id="WP_220202939.1">
    <property type="nucleotide sequence ID" value="NZ_BNJK01000001.1"/>
</dbReference>
<reference evidence="2" key="1">
    <citation type="submission" date="2020-10" db="EMBL/GenBank/DDBJ databases">
        <title>Taxonomic study of unclassified bacteria belonging to the class Ktedonobacteria.</title>
        <authorList>
            <person name="Yabe S."/>
            <person name="Wang C.M."/>
            <person name="Zheng Y."/>
            <person name="Sakai Y."/>
            <person name="Cavaletti L."/>
            <person name="Monciardini P."/>
            <person name="Donadio S."/>
        </authorList>
    </citation>
    <scope>NUCLEOTIDE SEQUENCE</scope>
    <source>
        <strain evidence="2">ID150040</strain>
    </source>
</reference>
<name>A0A8J3N1A2_9CHLR</name>
<dbReference type="PANTHER" id="PTHR34297:SF2">
    <property type="entry name" value="ASP23_GLS24 FAMILY ENVELOPE STRESS RESPONSE PROTEIN"/>
    <property type="match status" value="1"/>
</dbReference>